<dbReference type="Proteomes" id="UP000756921">
    <property type="component" value="Unassembled WGS sequence"/>
</dbReference>
<dbReference type="OrthoDB" id="7130006at2759"/>
<feature type="region of interest" description="Disordered" evidence="3">
    <location>
        <begin position="428"/>
        <end position="447"/>
    </location>
</feature>
<dbReference type="InterPro" id="IPR029058">
    <property type="entry name" value="AB_hydrolase_fold"/>
</dbReference>
<dbReference type="Pfam" id="PF00561">
    <property type="entry name" value="Abhydrolase_1"/>
    <property type="match status" value="1"/>
</dbReference>
<evidence type="ECO:0000256" key="2">
    <source>
        <dbReference type="ARBA" id="ARBA00022801"/>
    </source>
</evidence>
<feature type="region of interest" description="Disordered" evidence="3">
    <location>
        <begin position="71"/>
        <end position="93"/>
    </location>
</feature>
<evidence type="ECO:0000313" key="5">
    <source>
        <dbReference type="EMBL" id="KAF9737085.1"/>
    </source>
</evidence>
<name>A0A9P6GLA9_9PLEO</name>
<comment type="caution">
    <text evidence="5">The sequence shown here is derived from an EMBL/GenBank/DDBJ whole genome shotgun (WGS) entry which is preliminary data.</text>
</comment>
<evidence type="ECO:0000256" key="1">
    <source>
        <dbReference type="ARBA" id="ARBA00010088"/>
    </source>
</evidence>
<evidence type="ECO:0000259" key="4">
    <source>
        <dbReference type="Pfam" id="PF00561"/>
    </source>
</evidence>
<evidence type="ECO:0000313" key="6">
    <source>
        <dbReference type="Proteomes" id="UP000756921"/>
    </source>
</evidence>
<feature type="domain" description="AB hydrolase-1" evidence="4">
    <location>
        <begin position="177"/>
        <end position="298"/>
    </location>
</feature>
<dbReference type="PANTHER" id="PTHR21661">
    <property type="entry name" value="EPOXIDE HYDROLASE 1-RELATED"/>
    <property type="match status" value="1"/>
</dbReference>
<sequence>MGEGNVNVATEAGADAEVTPYSMHVSSKYLDLTMKKLELTRLPRDLGTPKAVLEPLLDYCIHSMALRSETAVASPTRSTGGRGSPESGQLTTSVTRTPPLLAACHYSSPHHRSYMPSDSQYSQAGTLRLACAGNPPQHLTPPVLTTINLSSTDNVKQLQPLRLHFVHKPSPHRHAIPLLFCHNWPSSFIEVQKIIDALTDPESLPSFVDGAQQAFHVVAPSIPGFGFSDASSYETFGLKETAEAFSKLMNRLGYDRYVAHGTGWGFKICRALALDHPQSCISVHTANPTFDRPTFQQNPVSFLKYQVAKVTKASVTSLSFGYVPSEVHEGSGRDTANQSLIKGLKSLRGPLGPTLSRLYSYRPQTLTFSLCDSPIGLLAGLLDVIHTKKPPSLECVMSRSHSPFLSPIELEQQGSHHDRASVETAFRDASPAQGVDQPPQPRESEENSIVYSWSATEALNWTMMQWLPGPEASLRWLRRTQLDTRPTCPYSTAHCPVPLGISAFCAQSTNDHDKATPLMWGSATWNIAWVKRHQRPAALPAWEAPDVLVLDMREYFQSRGGAAFRTPSNLPG</sequence>
<protein>
    <submittedName>
        <fullName evidence="5">Epoxide hydrolase</fullName>
    </submittedName>
</protein>
<organism evidence="5 6">
    <name type="scientific">Paraphaeosphaeria minitans</name>
    <dbReference type="NCBI Taxonomy" id="565426"/>
    <lineage>
        <taxon>Eukaryota</taxon>
        <taxon>Fungi</taxon>
        <taxon>Dikarya</taxon>
        <taxon>Ascomycota</taxon>
        <taxon>Pezizomycotina</taxon>
        <taxon>Dothideomycetes</taxon>
        <taxon>Pleosporomycetidae</taxon>
        <taxon>Pleosporales</taxon>
        <taxon>Massarineae</taxon>
        <taxon>Didymosphaeriaceae</taxon>
        <taxon>Paraphaeosphaeria</taxon>
    </lineage>
</organism>
<comment type="similarity">
    <text evidence="1">Belongs to the peptidase S33 family.</text>
</comment>
<dbReference type="PANTHER" id="PTHR21661:SF71">
    <property type="entry name" value="EPOXIDE HYDROLASE N-TERMINAL DOMAIN-CONTAINING PROTEIN"/>
    <property type="match status" value="1"/>
</dbReference>
<dbReference type="GO" id="GO:0004301">
    <property type="term" value="F:epoxide hydrolase activity"/>
    <property type="evidence" value="ECO:0007669"/>
    <property type="project" value="TreeGrafter"/>
</dbReference>
<keyword evidence="2 5" id="KW-0378">Hydrolase</keyword>
<dbReference type="EMBL" id="WJXW01000004">
    <property type="protein sequence ID" value="KAF9737085.1"/>
    <property type="molecule type" value="Genomic_DNA"/>
</dbReference>
<dbReference type="SUPFAM" id="SSF53474">
    <property type="entry name" value="alpha/beta-Hydrolases"/>
    <property type="match status" value="1"/>
</dbReference>
<gene>
    <name evidence="5" type="ORF">PMIN01_04864</name>
</gene>
<proteinExistence type="inferred from homology"/>
<dbReference type="GO" id="GO:0097176">
    <property type="term" value="P:epoxide metabolic process"/>
    <property type="evidence" value="ECO:0007669"/>
    <property type="project" value="TreeGrafter"/>
</dbReference>
<reference evidence="5" key="1">
    <citation type="journal article" date="2020" name="Mol. Plant Microbe Interact.">
        <title>Genome Sequence of the Biocontrol Agent Coniothyrium minitans strain Conio (IMI 134523).</title>
        <authorList>
            <person name="Patel D."/>
            <person name="Shittu T.A."/>
            <person name="Baroncelli R."/>
            <person name="Muthumeenakshi S."/>
            <person name="Osborne T.H."/>
            <person name="Janganan T.K."/>
            <person name="Sreenivasaprasad S."/>
        </authorList>
    </citation>
    <scope>NUCLEOTIDE SEQUENCE</scope>
    <source>
        <strain evidence="5">Conio</strain>
    </source>
</reference>
<keyword evidence="6" id="KW-1185">Reference proteome</keyword>
<accession>A0A9P6GLA9</accession>
<evidence type="ECO:0000256" key="3">
    <source>
        <dbReference type="SAM" id="MobiDB-lite"/>
    </source>
</evidence>
<dbReference type="AlphaFoldDB" id="A0A9P6GLA9"/>
<dbReference type="Gene3D" id="3.40.50.1820">
    <property type="entry name" value="alpha/beta hydrolase"/>
    <property type="match status" value="2"/>
</dbReference>
<dbReference type="InterPro" id="IPR000073">
    <property type="entry name" value="AB_hydrolase_1"/>
</dbReference>